<dbReference type="InterPro" id="IPR036314">
    <property type="entry name" value="SOD_C_sf"/>
</dbReference>
<dbReference type="GO" id="GO:0004784">
    <property type="term" value="F:superoxide dismutase activity"/>
    <property type="evidence" value="ECO:0007669"/>
    <property type="project" value="UniProtKB-EC"/>
</dbReference>
<dbReference type="InterPro" id="IPR019833">
    <property type="entry name" value="Mn/Fe_SOD_BS"/>
</dbReference>
<dbReference type="EC" id="1.15.1.1" evidence="4"/>
<protein>
    <recommendedName>
        <fullName evidence="4">superoxide dismutase</fullName>
        <ecNumber evidence="4">1.15.1.1</ecNumber>
    </recommendedName>
</protein>
<evidence type="ECO:0000256" key="9">
    <source>
        <dbReference type="ARBA" id="ARBA00023004"/>
    </source>
</evidence>
<sequence>MKRKKKKKNPRKPTRRMAAATSMVTSSSFTFPFQGLRLPILSYPCMKPERRIMRKDASNVITATYELKPPPYPLNALEPHMSRETLEYHWGKHHRTYVENLNKQIVGTDLEGPSLEDIIIVTYNRGDILPAFNSAAQAWNHDFFWESTRPGGGGKPSGDLLDLIKRDFGSFERFTEEFQSAAATQFGSGYAWLAYKANRLGVENAVNPWSSDNDKKLVIVKSPNAVNPLVWDYFPLLTIDVWEHAYYLDFQNRRAEYISMFMEKLVSWEAVNARLEKAKAEAAEREMEEERRKKEEEEWKPTDGDDDDEGLEMYVDSDDDSEAE</sequence>
<dbReference type="Pfam" id="PF00081">
    <property type="entry name" value="Sod_Fe_N"/>
    <property type="match status" value="1"/>
</dbReference>
<comment type="subcellular location">
    <subcellularLocation>
        <location evidence="2">Plastid</location>
        <location evidence="2">Chloroplast</location>
    </subcellularLocation>
</comment>
<feature type="region of interest" description="Disordered" evidence="11">
    <location>
        <begin position="1"/>
        <end position="21"/>
    </location>
</feature>
<feature type="compositionally biased region" description="Basic and acidic residues" evidence="11">
    <location>
        <begin position="279"/>
        <end position="303"/>
    </location>
</feature>
<dbReference type="Proteomes" id="UP000436088">
    <property type="component" value="Unassembled WGS sequence"/>
</dbReference>
<evidence type="ECO:0000313" key="14">
    <source>
        <dbReference type="EMBL" id="KAE8710638.1"/>
    </source>
</evidence>
<gene>
    <name evidence="14" type="ORF">F3Y22_tig00110319pilonHSYRG00043</name>
</gene>
<dbReference type="EMBL" id="VEPZ02000927">
    <property type="protein sequence ID" value="KAE8710638.1"/>
    <property type="molecule type" value="Genomic_DNA"/>
</dbReference>
<comment type="cofactor">
    <cofactor evidence="1">
        <name>Fe cation</name>
        <dbReference type="ChEBI" id="CHEBI:24875"/>
    </cofactor>
</comment>
<dbReference type="GO" id="GO:0046872">
    <property type="term" value="F:metal ion binding"/>
    <property type="evidence" value="ECO:0007669"/>
    <property type="project" value="UniProtKB-KW"/>
</dbReference>
<evidence type="ECO:0000256" key="6">
    <source>
        <dbReference type="ARBA" id="ARBA00022640"/>
    </source>
</evidence>
<dbReference type="Gene3D" id="3.55.40.20">
    <property type="entry name" value="Iron/manganese superoxide dismutase, C-terminal domain"/>
    <property type="match status" value="1"/>
</dbReference>
<dbReference type="SUPFAM" id="SSF54719">
    <property type="entry name" value="Fe,Mn superoxide dismutase (SOD), C-terminal domain"/>
    <property type="match status" value="1"/>
</dbReference>
<dbReference type="InterPro" id="IPR019831">
    <property type="entry name" value="Mn/Fe_SOD_N"/>
</dbReference>
<evidence type="ECO:0000259" key="13">
    <source>
        <dbReference type="Pfam" id="PF02777"/>
    </source>
</evidence>
<evidence type="ECO:0000256" key="5">
    <source>
        <dbReference type="ARBA" id="ARBA00022528"/>
    </source>
</evidence>
<dbReference type="FunFam" id="3.55.40.20:FF:000005">
    <property type="entry name" value="Superoxide dismutase"/>
    <property type="match status" value="1"/>
</dbReference>
<keyword evidence="7" id="KW-0479">Metal-binding</keyword>
<organism evidence="14 15">
    <name type="scientific">Hibiscus syriacus</name>
    <name type="common">Rose of Sharon</name>
    <dbReference type="NCBI Taxonomy" id="106335"/>
    <lineage>
        <taxon>Eukaryota</taxon>
        <taxon>Viridiplantae</taxon>
        <taxon>Streptophyta</taxon>
        <taxon>Embryophyta</taxon>
        <taxon>Tracheophyta</taxon>
        <taxon>Spermatophyta</taxon>
        <taxon>Magnoliopsida</taxon>
        <taxon>eudicotyledons</taxon>
        <taxon>Gunneridae</taxon>
        <taxon>Pentapetalae</taxon>
        <taxon>rosids</taxon>
        <taxon>malvids</taxon>
        <taxon>Malvales</taxon>
        <taxon>Malvaceae</taxon>
        <taxon>Malvoideae</taxon>
        <taxon>Hibiscus</taxon>
    </lineage>
</organism>
<comment type="similarity">
    <text evidence="3">Belongs to the iron/manganese superoxide dismutase family.</text>
</comment>
<evidence type="ECO:0000256" key="2">
    <source>
        <dbReference type="ARBA" id="ARBA00004229"/>
    </source>
</evidence>
<evidence type="ECO:0000313" key="15">
    <source>
        <dbReference type="Proteomes" id="UP000436088"/>
    </source>
</evidence>
<keyword evidence="15" id="KW-1185">Reference proteome</keyword>
<dbReference type="PRINTS" id="PR01703">
    <property type="entry name" value="MNSODISMTASE"/>
</dbReference>
<dbReference type="SUPFAM" id="SSF46609">
    <property type="entry name" value="Fe,Mn superoxide dismutase (SOD), N-terminal domain"/>
    <property type="match status" value="1"/>
</dbReference>
<keyword evidence="6" id="KW-0934">Plastid</keyword>
<comment type="catalytic activity">
    <reaction evidence="10">
        <text>2 superoxide + 2 H(+) = H2O2 + O2</text>
        <dbReference type="Rhea" id="RHEA:20696"/>
        <dbReference type="ChEBI" id="CHEBI:15378"/>
        <dbReference type="ChEBI" id="CHEBI:15379"/>
        <dbReference type="ChEBI" id="CHEBI:16240"/>
        <dbReference type="ChEBI" id="CHEBI:18421"/>
        <dbReference type="EC" id="1.15.1.1"/>
    </reaction>
</comment>
<feature type="compositionally biased region" description="Basic residues" evidence="11">
    <location>
        <begin position="1"/>
        <end position="15"/>
    </location>
</feature>
<dbReference type="PANTHER" id="PTHR42769:SF3">
    <property type="entry name" value="SUPEROXIDE DISMUTASE [FE] 2, CHLOROPLASTIC"/>
    <property type="match status" value="1"/>
</dbReference>
<dbReference type="GO" id="GO:0042644">
    <property type="term" value="C:chloroplast nucleoid"/>
    <property type="evidence" value="ECO:0007669"/>
    <property type="project" value="TreeGrafter"/>
</dbReference>
<dbReference type="AlphaFoldDB" id="A0A6A3B448"/>
<dbReference type="GO" id="GO:0009416">
    <property type="term" value="P:response to light stimulus"/>
    <property type="evidence" value="ECO:0007669"/>
    <property type="project" value="UniProtKB-ARBA"/>
</dbReference>
<evidence type="ECO:0000256" key="3">
    <source>
        <dbReference type="ARBA" id="ARBA00008714"/>
    </source>
</evidence>
<feature type="region of interest" description="Disordered" evidence="11">
    <location>
        <begin position="279"/>
        <end position="324"/>
    </location>
</feature>
<reference evidence="14" key="1">
    <citation type="submission" date="2019-09" db="EMBL/GenBank/DDBJ databases">
        <title>Draft genome information of white flower Hibiscus syriacus.</title>
        <authorList>
            <person name="Kim Y.-M."/>
        </authorList>
    </citation>
    <scope>NUCLEOTIDE SEQUENCE [LARGE SCALE GENOMIC DNA]</scope>
    <source>
        <strain evidence="14">YM2019G1</strain>
    </source>
</reference>
<feature type="compositionally biased region" description="Acidic residues" evidence="11">
    <location>
        <begin position="304"/>
        <end position="324"/>
    </location>
</feature>
<evidence type="ECO:0000256" key="8">
    <source>
        <dbReference type="ARBA" id="ARBA00023002"/>
    </source>
</evidence>
<dbReference type="PROSITE" id="PS00088">
    <property type="entry name" value="SOD_MN"/>
    <property type="match status" value="1"/>
</dbReference>
<evidence type="ECO:0000256" key="11">
    <source>
        <dbReference type="SAM" id="MobiDB-lite"/>
    </source>
</evidence>
<dbReference type="PANTHER" id="PTHR42769">
    <property type="entry name" value="SUPEROXIDE DISMUTASE"/>
    <property type="match status" value="1"/>
</dbReference>
<evidence type="ECO:0000256" key="7">
    <source>
        <dbReference type="ARBA" id="ARBA00022723"/>
    </source>
</evidence>
<dbReference type="Gene3D" id="1.10.287.990">
    <property type="entry name" value="Fe,Mn superoxide dismutase (SOD) domain"/>
    <property type="match status" value="1"/>
</dbReference>
<dbReference type="InterPro" id="IPR001189">
    <property type="entry name" value="Mn/Fe_SOD"/>
</dbReference>
<keyword evidence="5" id="KW-0150">Chloroplast</keyword>
<name>A0A6A3B448_HIBSY</name>
<keyword evidence="8" id="KW-0560">Oxidoreductase</keyword>
<comment type="caution">
    <text evidence="14">The sequence shown here is derived from an EMBL/GenBank/DDBJ whole genome shotgun (WGS) entry which is preliminary data.</text>
</comment>
<proteinExistence type="inferred from homology"/>
<evidence type="ECO:0000259" key="12">
    <source>
        <dbReference type="Pfam" id="PF00081"/>
    </source>
</evidence>
<evidence type="ECO:0000256" key="1">
    <source>
        <dbReference type="ARBA" id="ARBA00001962"/>
    </source>
</evidence>
<evidence type="ECO:0000256" key="4">
    <source>
        <dbReference type="ARBA" id="ARBA00012682"/>
    </source>
</evidence>
<dbReference type="InterPro" id="IPR036324">
    <property type="entry name" value="Mn/Fe_SOD_N_sf"/>
</dbReference>
<accession>A0A6A3B448</accession>
<feature type="domain" description="Manganese/iron superoxide dismutase N-terminal" evidence="12">
    <location>
        <begin position="64"/>
        <end position="147"/>
    </location>
</feature>
<evidence type="ECO:0000256" key="10">
    <source>
        <dbReference type="ARBA" id="ARBA00049204"/>
    </source>
</evidence>
<dbReference type="InterPro" id="IPR019832">
    <property type="entry name" value="Mn/Fe_SOD_C"/>
</dbReference>
<dbReference type="FunFam" id="1.10.287.990:FF:000002">
    <property type="entry name" value="Superoxide dismutase"/>
    <property type="match status" value="1"/>
</dbReference>
<keyword evidence="9" id="KW-0408">Iron</keyword>
<feature type="domain" description="Manganese/iron superoxide dismutase C-terminal" evidence="13">
    <location>
        <begin position="156"/>
        <end position="274"/>
    </location>
</feature>
<dbReference type="Pfam" id="PF02777">
    <property type="entry name" value="Sod_Fe_C"/>
    <property type="match status" value="1"/>
</dbReference>